<dbReference type="PANTHER" id="PTHR24148:SF64">
    <property type="entry name" value="HETEROKARYON INCOMPATIBILITY DOMAIN-CONTAINING PROTEIN"/>
    <property type="match status" value="1"/>
</dbReference>
<protein>
    <recommendedName>
        <fullName evidence="2">Heterokaryon incompatibility domain-containing protein</fullName>
    </recommendedName>
</protein>
<dbReference type="AlphaFoldDB" id="A0A401G9V6"/>
<dbReference type="STRING" id="139825.A0A401G9V6"/>
<feature type="compositionally biased region" description="Basic and acidic residues" evidence="1">
    <location>
        <begin position="604"/>
        <end position="613"/>
    </location>
</feature>
<name>A0A401G9V6_9APHY</name>
<sequence>MATPSLKTRTLCEVPLKWTGPNEQPLDILSEATPRRFRLIDCVQLTQNKLLRIVEFPDYCSVRYAAISYVWRGNAIDPTYTSRVTTFGVVGAEDADPISVEVLNHTCITALHNHADYLWLDRLCIMQTSRDDKVWQIEHMYEYYKSCGVCIVLPGGLQRIVRLDEETAWIHRGWTLQETLAPEHVVVLFAWKGGPGHIVSLSAEGAITEVIPSQSAISAIANIVNGCAQGYAIFIPRRKPRLYKILRFQIRIFGKNLPNLLSLSAAMDKLRKQDWSRDMIEHAIWKCAMMRTSSRPVDMIFSIMGLFGVVLDTRTFGKNDRLGATIALTKEILRKGGSASWLGASIHLPPHRSLSTFPVFPQTSVSGKALVRTEDGLQEAAMFMNAECPTICMPNGSMDDDGYFTFSGASVPVGRKQQQLPLESVNPSLPQVTNLETVDGTVWVVCNSRESETSASDSRTFAVVLGQFGQYRPPVYATQTLKHHTSLRLMLIEEHGPGKFHLVDFCTSEGSSDDLPWKTRPFSVGGPLTLTQDMDQIVLCNRLSPSRMNRWVGTERLRIAEAEEALSQAALERLLAVAYLQRNNTSGRAESSEGDVDSDTDDDGNLRMSDEDD</sequence>
<evidence type="ECO:0000256" key="1">
    <source>
        <dbReference type="SAM" id="MobiDB-lite"/>
    </source>
</evidence>
<dbReference type="Proteomes" id="UP000287166">
    <property type="component" value="Unassembled WGS sequence"/>
</dbReference>
<feature type="compositionally biased region" description="Acidic residues" evidence="1">
    <location>
        <begin position="592"/>
        <end position="603"/>
    </location>
</feature>
<dbReference type="OrthoDB" id="3226657at2759"/>
<feature type="domain" description="Heterokaryon incompatibility" evidence="2">
    <location>
        <begin position="64"/>
        <end position="153"/>
    </location>
</feature>
<dbReference type="Pfam" id="PF06985">
    <property type="entry name" value="HET"/>
    <property type="match status" value="1"/>
</dbReference>
<dbReference type="GeneID" id="38775867"/>
<reference evidence="3 4" key="1">
    <citation type="journal article" date="2018" name="Sci. Rep.">
        <title>Genome sequence of the cauliflower mushroom Sparassis crispa (Hanabiratake) and its association with beneficial usage.</title>
        <authorList>
            <person name="Kiyama R."/>
            <person name="Furutani Y."/>
            <person name="Kawaguchi K."/>
            <person name="Nakanishi T."/>
        </authorList>
    </citation>
    <scope>NUCLEOTIDE SEQUENCE [LARGE SCALE GENOMIC DNA]</scope>
</reference>
<gene>
    <name evidence="3" type="ORF">SCP_0201470</name>
</gene>
<evidence type="ECO:0000313" key="4">
    <source>
        <dbReference type="Proteomes" id="UP000287166"/>
    </source>
</evidence>
<dbReference type="InParanoid" id="A0A401G9V6"/>
<accession>A0A401G9V6</accession>
<evidence type="ECO:0000313" key="3">
    <source>
        <dbReference type="EMBL" id="GBE78950.1"/>
    </source>
</evidence>
<feature type="region of interest" description="Disordered" evidence="1">
    <location>
        <begin position="584"/>
        <end position="613"/>
    </location>
</feature>
<dbReference type="InterPro" id="IPR052895">
    <property type="entry name" value="HetReg/Transcr_Mod"/>
</dbReference>
<dbReference type="InterPro" id="IPR010730">
    <property type="entry name" value="HET"/>
</dbReference>
<dbReference type="EMBL" id="BFAD01000002">
    <property type="protein sequence ID" value="GBE78950.1"/>
    <property type="molecule type" value="Genomic_DNA"/>
</dbReference>
<dbReference type="RefSeq" id="XP_027609863.1">
    <property type="nucleotide sequence ID" value="XM_027754062.1"/>
</dbReference>
<proteinExistence type="predicted"/>
<comment type="caution">
    <text evidence="3">The sequence shown here is derived from an EMBL/GenBank/DDBJ whole genome shotgun (WGS) entry which is preliminary data.</text>
</comment>
<keyword evidence="4" id="KW-1185">Reference proteome</keyword>
<organism evidence="3 4">
    <name type="scientific">Sparassis crispa</name>
    <dbReference type="NCBI Taxonomy" id="139825"/>
    <lineage>
        <taxon>Eukaryota</taxon>
        <taxon>Fungi</taxon>
        <taxon>Dikarya</taxon>
        <taxon>Basidiomycota</taxon>
        <taxon>Agaricomycotina</taxon>
        <taxon>Agaricomycetes</taxon>
        <taxon>Polyporales</taxon>
        <taxon>Sparassidaceae</taxon>
        <taxon>Sparassis</taxon>
    </lineage>
</organism>
<dbReference type="PANTHER" id="PTHR24148">
    <property type="entry name" value="ANKYRIN REPEAT DOMAIN-CONTAINING PROTEIN 39 HOMOLOG-RELATED"/>
    <property type="match status" value="1"/>
</dbReference>
<evidence type="ECO:0000259" key="2">
    <source>
        <dbReference type="Pfam" id="PF06985"/>
    </source>
</evidence>